<protein>
    <submittedName>
        <fullName evidence="5">AraC family transcriptional regulator</fullName>
    </submittedName>
</protein>
<dbReference type="Proteomes" id="UP001161389">
    <property type="component" value="Unassembled WGS sequence"/>
</dbReference>
<name>A0AA37W7F5_9GAMM</name>
<reference evidence="5" key="1">
    <citation type="journal article" date="2014" name="Int. J. Syst. Evol. Microbiol.">
        <title>Complete genome sequence of Corynebacterium casei LMG S-19264T (=DSM 44701T), isolated from a smear-ripened cheese.</title>
        <authorList>
            <consortium name="US DOE Joint Genome Institute (JGI-PGF)"/>
            <person name="Walter F."/>
            <person name="Albersmeier A."/>
            <person name="Kalinowski J."/>
            <person name="Ruckert C."/>
        </authorList>
    </citation>
    <scope>NUCLEOTIDE SEQUENCE</scope>
    <source>
        <strain evidence="5">NBRC 110071</strain>
    </source>
</reference>
<proteinExistence type="predicted"/>
<keyword evidence="6" id="KW-1185">Reference proteome</keyword>
<dbReference type="AlphaFoldDB" id="A0AA37W7F5"/>
<evidence type="ECO:0000259" key="4">
    <source>
        <dbReference type="PROSITE" id="PS01124"/>
    </source>
</evidence>
<dbReference type="EMBL" id="BSNM01000003">
    <property type="protein sequence ID" value="GLQ30431.1"/>
    <property type="molecule type" value="Genomic_DNA"/>
</dbReference>
<dbReference type="Pfam" id="PF12625">
    <property type="entry name" value="Arabinose_bd"/>
    <property type="match status" value="1"/>
</dbReference>
<keyword evidence="3" id="KW-0804">Transcription</keyword>
<evidence type="ECO:0000256" key="2">
    <source>
        <dbReference type="ARBA" id="ARBA00023125"/>
    </source>
</evidence>
<reference evidence="5" key="2">
    <citation type="submission" date="2023-01" db="EMBL/GenBank/DDBJ databases">
        <title>Draft genome sequence of Litoribrevibacter albus strain NBRC 110071.</title>
        <authorList>
            <person name="Sun Q."/>
            <person name="Mori K."/>
        </authorList>
    </citation>
    <scope>NUCLEOTIDE SEQUENCE</scope>
    <source>
        <strain evidence="5">NBRC 110071</strain>
    </source>
</reference>
<dbReference type="PROSITE" id="PS01124">
    <property type="entry name" value="HTH_ARAC_FAMILY_2"/>
    <property type="match status" value="1"/>
</dbReference>
<comment type="caution">
    <text evidence="5">The sequence shown here is derived from an EMBL/GenBank/DDBJ whole genome shotgun (WGS) entry which is preliminary data.</text>
</comment>
<evidence type="ECO:0000256" key="1">
    <source>
        <dbReference type="ARBA" id="ARBA00023015"/>
    </source>
</evidence>
<evidence type="ECO:0000313" key="6">
    <source>
        <dbReference type="Proteomes" id="UP001161389"/>
    </source>
</evidence>
<dbReference type="SMART" id="SM00342">
    <property type="entry name" value="HTH_ARAC"/>
    <property type="match status" value="1"/>
</dbReference>
<dbReference type="Pfam" id="PF12833">
    <property type="entry name" value="HTH_18"/>
    <property type="match status" value="1"/>
</dbReference>
<dbReference type="GO" id="GO:0000976">
    <property type="term" value="F:transcription cis-regulatory region binding"/>
    <property type="evidence" value="ECO:0007669"/>
    <property type="project" value="TreeGrafter"/>
</dbReference>
<accession>A0AA37W7F5</accession>
<dbReference type="RefSeq" id="WP_284379286.1">
    <property type="nucleotide sequence ID" value="NZ_BSNM01000003.1"/>
</dbReference>
<organism evidence="5 6">
    <name type="scientific">Litoribrevibacter albus</name>
    <dbReference type="NCBI Taxonomy" id="1473156"/>
    <lineage>
        <taxon>Bacteria</taxon>
        <taxon>Pseudomonadati</taxon>
        <taxon>Pseudomonadota</taxon>
        <taxon>Gammaproteobacteria</taxon>
        <taxon>Oceanospirillales</taxon>
        <taxon>Oceanospirillaceae</taxon>
        <taxon>Litoribrevibacter</taxon>
    </lineage>
</organism>
<dbReference type="InterPro" id="IPR009057">
    <property type="entry name" value="Homeodomain-like_sf"/>
</dbReference>
<dbReference type="PANTHER" id="PTHR47894:SF1">
    <property type="entry name" value="HTH-TYPE TRANSCRIPTIONAL REGULATOR VQSM"/>
    <property type="match status" value="1"/>
</dbReference>
<dbReference type="Gene3D" id="1.10.10.60">
    <property type="entry name" value="Homeodomain-like"/>
    <property type="match status" value="1"/>
</dbReference>
<dbReference type="GO" id="GO:0003700">
    <property type="term" value="F:DNA-binding transcription factor activity"/>
    <property type="evidence" value="ECO:0007669"/>
    <property type="project" value="InterPro"/>
</dbReference>
<sequence>MKQHKTVYSYWLKETLQVLSCLGLDIDELTSDLPGLRTDSPQTSSWIEVGVARTLWHNAFRASQDRSIGFKVGSQLSIRAFNVLAPVLSHSPSRLEAVQNAMRYQQLLSQSGQFRQVMSKGIIQARYQPAPSHVPLHYSQVDSVMAGFVKALRLFISEDIELQCVRIPGPERDDIRLYEDFYRCPVLYSDPPPGNQISSSSSQPHSFDSSVFASIELSSSFLNESVTGADQTLYRINKALAEDRLSRLLDVEQLHASVAEAVADLGYARADIQAVASALELSVRTLQRKLSQTGTGFRGIQEQVILKETTRLLEASEASIHEIALLMGYTELSSFSRAIKALAGQSPRALRLNPA</sequence>
<dbReference type="InterPro" id="IPR018060">
    <property type="entry name" value="HTH_AraC"/>
</dbReference>
<evidence type="ECO:0000256" key="3">
    <source>
        <dbReference type="ARBA" id="ARBA00023163"/>
    </source>
</evidence>
<dbReference type="GO" id="GO:0005829">
    <property type="term" value="C:cytosol"/>
    <property type="evidence" value="ECO:0007669"/>
    <property type="project" value="TreeGrafter"/>
</dbReference>
<gene>
    <name evidence="5" type="primary">oruR_2</name>
    <name evidence="5" type="ORF">GCM10007876_09090</name>
</gene>
<keyword evidence="1" id="KW-0805">Transcription regulation</keyword>
<evidence type="ECO:0000313" key="5">
    <source>
        <dbReference type="EMBL" id="GLQ30431.1"/>
    </source>
</evidence>
<dbReference type="SUPFAM" id="SSF46689">
    <property type="entry name" value="Homeodomain-like"/>
    <property type="match status" value="1"/>
</dbReference>
<keyword evidence="2" id="KW-0238">DNA-binding</keyword>
<dbReference type="PANTHER" id="PTHR47894">
    <property type="entry name" value="HTH-TYPE TRANSCRIPTIONAL REGULATOR GADX"/>
    <property type="match status" value="1"/>
</dbReference>
<feature type="domain" description="HTH araC/xylS-type" evidence="4">
    <location>
        <begin position="252"/>
        <end position="353"/>
    </location>
</feature>
<dbReference type="InterPro" id="IPR032687">
    <property type="entry name" value="AraC-type_N"/>
</dbReference>